<dbReference type="EMBL" id="BAABUK010000026">
    <property type="protein sequence ID" value="GAA5815500.1"/>
    <property type="molecule type" value="Genomic_DNA"/>
</dbReference>
<feature type="region of interest" description="Disordered" evidence="1">
    <location>
        <begin position="14"/>
        <end position="72"/>
    </location>
</feature>
<name>A0ABP9Z8Q1_9FUNG</name>
<feature type="region of interest" description="Disordered" evidence="1">
    <location>
        <begin position="115"/>
        <end position="157"/>
    </location>
</feature>
<organism evidence="2 3">
    <name type="scientific">Mucor flavus</name>
    <dbReference type="NCBI Taxonomy" id="439312"/>
    <lineage>
        <taxon>Eukaryota</taxon>
        <taxon>Fungi</taxon>
        <taxon>Fungi incertae sedis</taxon>
        <taxon>Mucoromycota</taxon>
        <taxon>Mucoromycotina</taxon>
        <taxon>Mucoromycetes</taxon>
        <taxon>Mucorales</taxon>
        <taxon>Mucorineae</taxon>
        <taxon>Mucoraceae</taxon>
        <taxon>Mucor</taxon>
    </lineage>
</organism>
<feature type="compositionally biased region" description="Polar residues" evidence="1">
    <location>
        <begin position="137"/>
        <end position="157"/>
    </location>
</feature>
<proteinExistence type="predicted"/>
<evidence type="ECO:0000256" key="1">
    <source>
        <dbReference type="SAM" id="MobiDB-lite"/>
    </source>
</evidence>
<dbReference type="Proteomes" id="UP001473302">
    <property type="component" value="Unassembled WGS sequence"/>
</dbReference>
<feature type="compositionally biased region" description="Low complexity" evidence="1">
    <location>
        <begin position="43"/>
        <end position="52"/>
    </location>
</feature>
<keyword evidence="3" id="KW-1185">Reference proteome</keyword>
<feature type="compositionally biased region" description="Basic residues" evidence="1">
    <location>
        <begin position="120"/>
        <end position="134"/>
    </location>
</feature>
<evidence type="ECO:0000313" key="3">
    <source>
        <dbReference type="Proteomes" id="UP001473302"/>
    </source>
</evidence>
<accession>A0ABP9Z8Q1</accession>
<reference evidence="2 3" key="1">
    <citation type="submission" date="2024-04" db="EMBL/GenBank/DDBJ databases">
        <title>genome sequences of Mucor flavus KT1a and Helicostylum pulchrum KT1b strains isolated from the surface of a dry-aged beef.</title>
        <authorList>
            <person name="Toyotome T."/>
            <person name="Hosono M."/>
            <person name="Torimaru M."/>
            <person name="Fukuda K."/>
            <person name="Mikami N."/>
        </authorList>
    </citation>
    <scope>NUCLEOTIDE SEQUENCE [LARGE SCALE GENOMIC DNA]</scope>
    <source>
        <strain evidence="2 3">KT1a</strain>
    </source>
</reference>
<feature type="compositionally biased region" description="Pro residues" evidence="1">
    <location>
        <begin position="21"/>
        <end position="34"/>
    </location>
</feature>
<comment type="caution">
    <text evidence="2">The sequence shown here is derived from an EMBL/GenBank/DDBJ whole genome shotgun (WGS) entry which is preliminary data.</text>
</comment>
<protein>
    <submittedName>
        <fullName evidence="2">Uncharacterized protein</fullName>
    </submittedName>
</protein>
<gene>
    <name evidence="2" type="ORF">MFLAVUS_009012</name>
</gene>
<evidence type="ECO:0000313" key="2">
    <source>
        <dbReference type="EMBL" id="GAA5815500.1"/>
    </source>
</evidence>
<sequence length="157" mass="17849">MLFWNHITGFFNKKNKQEKVPPLPTSSPQVPPPAQLTERSSESETQTTTSSTVEEEEEETPSLPVASTPLPEVEFEQSRNLLQLDFFGSTQENETRLASFPKFDYLLEANKKSLADSTLKKSRKSSTTLRHRISLYRPSQQKAVKRSLSTPDIYNSK</sequence>